<dbReference type="InterPro" id="IPR050469">
    <property type="entry name" value="Diguanylate_Cyclase"/>
</dbReference>
<feature type="transmembrane region" description="Helical" evidence="3">
    <location>
        <begin position="189"/>
        <end position="210"/>
    </location>
</feature>
<dbReference type="InterPro" id="IPR029787">
    <property type="entry name" value="Nucleotide_cyclase"/>
</dbReference>
<comment type="catalytic activity">
    <reaction evidence="2">
        <text>2 GTP = 3',3'-c-di-GMP + 2 diphosphate</text>
        <dbReference type="Rhea" id="RHEA:24898"/>
        <dbReference type="ChEBI" id="CHEBI:33019"/>
        <dbReference type="ChEBI" id="CHEBI:37565"/>
        <dbReference type="ChEBI" id="CHEBI:58805"/>
        <dbReference type="EC" id="2.7.7.65"/>
    </reaction>
</comment>
<protein>
    <recommendedName>
        <fullName evidence="1">diguanylate cyclase</fullName>
        <ecNumber evidence="1">2.7.7.65</ecNumber>
    </recommendedName>
</protein>
<feature type="transmembrane region" description="Helical" evidence="3">
    <location>
        <begin position="35"/>
        <end position="55"/>
    </location>
</feature>
<dbReference type="CDD" id="cd01949">
    <property type="entry name" value="GGDEF"/>
    <property type="match status" value="1"/>
</dbReference>
<dbReference type="InterPro" id="IPR043128">
    <property type="entry name" value="Rev_trsase/Diguanyl_cyclase"/>
</dbReference>
<dbReference type="EC" id="2.7.7.65" evidence="1"/>
<dbReference type="InterPro" id="IPR000160">
    <property type="entry name" value="GGDEF_dom"/>
</dbReference>
<dbReference type="FunFam" id="3.30.70.270:FF:000001">
    <property type="entry name" value="Diguanylate cyclase domain protein"/>
    <property type="match status" value="1"/>
</dbReference>
<feature type="transmembrane region" description="Helical" evidence="3">
    <location>
        <begin position="92"/>
        <end position="112"/>
    </location>
</feature>
<comment type="caution">
    <text evidence="5">The sequence shown here is derived from an EMBL/GenBank/DDBJ whole genome shotgun (WGS) entry which is preliminary data.</text>
</comment>
<dbReference type="GO" id="GO:0052621">
    <property type="term" value="F:diguanylate cyclase activity"/>
    <property type="evidence" value="ECO:0007669"/>
    <property type="project" value="UniProtKB-EC"/>
</dbReference>
<keyword evidence="3" id="KW-0472">Membrane</keyword>
<dbReference type="PANTHER" id="PTHR45138">
    <property type="entry name" value="REGULATORY COMPONENTS OF SENSORY TRANSDUCTION SYSTEM"/>
    <property type="match status" value="1"/>
</dbReference>
<evidence type="ECO:0000313" key="5">
    <source>
        <dbReference type="EMBL" id="GGI18748.1"/>
    </source>
</evidence>
<dbReference type="NCBIfam" id="TIGR00254">
    <property type="entry name" value="GGDEF"/>
    <property type="match status" value="1"/>
</dbReference>
<keyword evidence="3" id="KW-1133">Transmembrane helix</keyword>
<reference evidence="6" key="1">
    <citation type="journal article" date="2019" name="Int. J. Syst. Evol. Microbiol.">
        <title>The Global Catalogue of Microorganisms (GCM) 10K type strain sequencing project: providing services to taxonomists for standard genome sequencing and annotation.</title>
        <authorList>
            <consortium name="The Broad Institute Genomics Platform"/>
            <consortium name="The Broad Institute Genome Sequencing Center for Infectious Disease"/>
            <person name="Wu L."/>
            <person name="Ma J."/>
        </authorList>
    </citation>
    <scope>NUCLEOTIDE SEQUENCE [LARGE SCALE GENOMIC DNA]</scope>
    <source>
        <strain evidence="6">CCM 2767</strain>
    </source>
</reference>
<organism evidence="5 6">
    <name type="scientific">Oxalicibacterium faecigallinarum</name>
    <dbReference type="NCBI Taxonomy" id="573741"/>
    <lineage>
        <taxon>Bacteria</taxon>
        <taxon>Pseudomonadati</taxon>
        <taxon>Pseudomonadota</taxon>
        <taxon>Betaproteobacteria</taxon>
        <taxon>Burkholderiales</taxon>
        <taxon>Oxalobacteraceae</taxon>
        <taxon>Oxalicibacterium</taxon>
    </lineage>
</organism>
<feature type="transmembrane region" description="Helical" evidence="3">
    <location>
        <begin position="6"/>
        <end position="28"/>
    </location>
</feature>
<evidence type="ECO:0000256" key="2">
    <source>
        <dbReference type="ARBA" id="ARBA00034247"/>
    </source>
</evidence>
<keyword evidence="6" id="KW-1185">Reference proteome</keyword>
<dbReference type="AlphaFoldDB" id="A0A8J3AYF2"/>
<dbReference type="PROSITE" id="PS50887">
    <property type="entry name" value="GGDEF"/>
    <property type="match status" value="1"/>
</dbReference>
<gene>
    <name evidence="5" type="ORF">GCM10008066_15630</name>
</gene>
<dbReference type="PANTHER" id="PTHR45138:SF9">
    <property type="entry name" value="DIGUANYLATE CYCLASE DGCM-RELATED"/>
    <property type="match status" value="1"/>
</dbReference>
<feature type="transmembrane region" description="Helical" evidence="3">
    <location>
        <begin position="150"/>
        <end position="169"/>
    </location>
</feature>
<dbReference type="Gene3D" id="3.30.70.270">
    <property type="match status" value="1"/>
</dbReference>
<evidence type="ECO:0000256" key="3">
    <source>
        <dbReference type="SAM" id="Phobius"/>
    </source>
</evidence>
<dbReference type="SMART" id="SM00267">
    <property type="entry name" value="GGDEF"/>
    <property type="match status" value="1"/>
</dbReference>
<sequence>MDSLTAGIALILVQFCIALVMAGVYFTARTETCTRYWSLASCLIALGILVAIFNNRAFDPVAILFASATIVTGGILQWHGILAFYKQPASSIGWYILVIMLAAMATALFFKAVPQQRLFISTPLVTVVLILSLRTIWIGQGGWPRSFVQALAPAGIILLLINNCVRMVISGMQLTGHLSLDRSILEILAAFVVPTAGMLLFSIGLLLLYFERMVDENRHLATHDELSRLLNRRAIDAGGERELELALRLKRHLTVAFIDIDMFKRFNDEFGHASGDMVITDVAAILSETCRNIDLVGRYGGEEFLIVLPGVNQDDAVTVGQRLVEAVHRYRFLGVHPVTISVGLATLPDMTCSWDQLIRRADAALYEAKSLGRNRYCI</sequence>
<proteinExistence type="predicted"/>
<feature type="domain" description="GGDEF" evidence="4">
    <location>
        <begin position="251"/>
        <end position="378"/>
    </location>
</feature>
<feature type="transmembrane region" description="Helical" evidence="3">
    <location>
        <begin position="118"/>
        <end position="138"/>
    </location>
</feature>
<evidence type="ECO:0000256" key="1">
    <source>
        <dbReference type="ARBA" id="ARBA00012528"/>
    </source>
</evidence>
<dbReference type="Proteomes" id="UP000642180">
    <property type="component" value="Unassembled WGS sequence"/>
</dbReference>
<evidence type="ECO:0000313" key="6">
    <source>
        <dbReference type="Proteomes" id="UP000642180"/>
    </source>
</evidence>
<evidence type="ECO:0000259" key="4">
    <source>
        <dbReference type="PROSITE" id="PS50887"/>
    </source>
</evidence>
<accession>A0A8J3AYF2</accession>
<keyword evidence="3" id="KW-0812">Transmembrane</keyword>
<dbReference type="EMBL" id="BMDI01000001">
    <property type="protein sequence ID" value="GGI18748.1"/>
    <property type="molecule type" value="Genomic_DNA"/>
</dbReference>
<name>A0A8J3AYF2_9BURK</name>
<feature type="transmembrane region" description="Helical" evidence="3">
    <location>
        <begin position="61"/>
        <end position="85"/>
    </location>
</feature>
<dbReference type="Pfam" id="PF00990">
    <property type="entry name" value="GGDEF"/>
    <property type="match status" value="1"/>
</dbReference>
<dbReference type="RefSeq" id="WP_229726280.1">
    <property type="nucleotide sequence ID" value="NZ_BMDI01000001.1"/>
</dbReference>
<dbReference type="SUPFAM" id="SSF55073">
    <property type="entry name" value="Nucleotide cyclase"/>
    <property type="match status" value="1"/>
</dbReference>